<accession>A0A1A9M823</accession>
<organism evidence="1 2">
    <name type="scientific">Xanthomonas floridensis</name>
    <dbReference type="NCBI Taxonomy" id="1843580"/>
    <lineage>
        <taxon>Bacteria</taxon>
        <taxon>Pseudomonadati</taxon>
        <taxon>Pseudomonadota</taxon>
        <taxon>Gammaproteobacteria</taxon>
        <taxon>Lysobacterales</taxon>
        <taxon>Lysobacteraceae</taxon>
        <taxon>Xanthomonas</taxon>
    </lineage>
</organism>
<dbReference type="STRING" id="1843580.A7D17_20655"/>
<gene>
    <name evidence="1" type="ORF">A7D17_20655</name>
</gene>
<evidence type="ECO:0008006" key="3">
    <source>
        <dbReference type="Google" id="ProtNLM"/>
    </source>
</evidence>
<dbReference type="Pfam" id="PF13207">
    <property type="entry name" value="AAA_17"/>
    <property type="match status" value="1"/>
</dbReference>
<reference evidence="1 2" key="1">
    <citation type="submission" date="2016-05" db="EMBL/GenBank/DDBJ databases">
        <title>Pathogenic, phenotypic and molecular characterisation of Xanthomonas nasturtii sp. nov. and Xanthomonas floridensis sp. nov., new species of Xanthomonas associated with watercress production in Florida.</title>
        <authorList>
            <person name="Vicente J.G."/>
            <person name="Rothwell S."/>
            <person name="Holub E.B."/>
            <person name="Studholme D.J."/>
        </authorList>
    </citation>
    <scope>NUCLEOTIDE SEQUENCE [LARGE SCALE GENOMIC DNA]</scope>
    <source>
        <strain evidence="1 2">WHRI 8848</strain>
    </source>
</reference>
<comment type="caution">
    <text evidence="1">The sequence shown here is derived from an EMBL/GenBank/DDBJ whole genome shotgun (WGS) entry which is preliminary data.</text>
</comment>
<dbReference type="Proteomes" id="UP000077659">
    <property type="component" value="Unassembled WGS sequence"/>
</dbReference>
<sequence>MNQVRIVLLSGAFGVGKSAATTELINEFGFQKVSTSAYLRSFIPDASLSETELRRQLQEAGDRLDAETDYTWVVDPVTIRAIEQAPDTKGWIIDAVRKARQVEHFRSRFGSAVRHVHLEAPEAVLRSRYAHSDDDYSNAVSHPNEVSARSLRSIADCLIETSTQTPEQVASSIIKNWS</sequence>
<evidence type="ECO:0000313" key="2">
    <source>
        <dbReference type="Proteomes" id="UP000077659"/>
    </source>
</evidence>
<dbReference type="InterPro" id="IPR027417">
    <property type="entry name" value="P-loop_NTPase"/>
</dbReference>
<dbReference type="EMBL" id="LXNG01000025">
    <property type="protein sequence ID" value="OAG66654.1"/>
    <property type="molecule type" value="Genomic_DNA"/>
</dbReference>
<protein>
    <recommendedName>
        <fullName evidence="3">AAA family ATPase</fullName>
    </recommendedName>
</protein>
<proteinExistence type="predicted"/>
<dbReference type="PANTHER" id="PTHR41930:SF1">
    <property type="entry name" value="DEPHOSPHO-COA KINASE"/>
    <property type="match status" value="1"/>
</dbReference>
<evidence type="ECO:0000313" key="1">
    <source>
        <dbReference type="EMBL" id="OAG66654.1"/>
    </source>
</evidence>
<dbReference type="SUPFAM" id="SSF52540">
    <property type="entry name" value="P-loop containing nucleoside triphosphate hydrolases"/>
    <property type="match status" value="1"/>
</dbReference>
<dbReference type="AlphaFoldDB" id="A0A1A9M823"/>
<dbReference type="PANTHER" id="PTHR41930">
    <property type="entry name" value="UPF0200 PROTEIN MJ1399"/>
    <property type="match status" value="1"/>
</dbReference>
<name>A0A1A9M823_9XANT</name>
<dbReference type="Gene3D" id="3.40.50.300">
    <property type="entry name" value="P-loop containing nucleotide triphosphate hydrolases"/>
    <property type="match status" value="1"/>
</dbReference>